<evidence type="ECO:0000256" key="6">
    <source>
        <dbReference type="ARBA" id="ARBA00022989"/>
    </source>
</evidence>
<reference evidence="10" key="2">
    <citation type="submission" date="2022-01" db="EMBL/GenBank/DDBJ databases">
        <authorList>
            <person name="Hirooka S."/>
            <person name="Miyagishima S.Y."/>
        </authorList>
    </citation>
    <scope>NUCLEOTIDE SEQUENCE</scope>
    <source>
        <strain evidence="10">NBRC 102759</strain>
    </source>
</reference>
<organism evidence="10 11">
    <name type="scientific">Galdieria partita</name>
    <dbReference type="NCBI Taxonomy" id="83374"/>
    <lineage>
        <taxon>Eukaryota</taxon>
        <taxon>Rhodophyta</taxon>
        <taxon>Bangiophyceae</taxon>
        <taxon>Galdieriales</taxon>
        <taxon>Galdieriaceae</taxon>
        <taxon>Galdieria</taxon>
    </lineage>
</organism>
<name>A0A9C7PQI7_9RHOD</name>
<keyword evidence="5" id="KW-0677">Repeat</keyword>
<evidence type="ECO:0008006" key="12">
    <source>
        <dbReference type="Google" id="ProtNLM"/>
    </source>
</evidence>
<comment type="similarity">
    <text evidence="2 9">Belongs to the mitochondrial carrier (TC 2.A.29) family.</text>
</comment>
<keyword evidence="7 8" id="KW-0472">Membrane</keyword>
<evidence type="ECO:0000256" key="4">
    <source>
        <dbReference type="ARBA" id="ARBA00022692"/>
    </source>
</evidence>
<keyword evidence="4 8" id="KW-0812">Transmembrane</keyword>
<dbReference type="PRINTS" id="PR00926">
    <property type="entry name" value="MITOCARRIER"/>
</dbReference>
<comment type="subcellular location">
    <subcellularLocation>
        <location evidence="1">Membrane</location>
        <topology evidence="1">Multi-pass membrane protein</topology>
    </subcellularLocation>
</comment>
<evidence type="ECO:0000313" key="10">
    <source>
        <dbReference type="EMBL" id="GJQ08610.1"/>
    </source>
</evidence>
<dbReference type="InterPro" id="IPR018108">
    <property type="entry name" value="MCP_transmembrane"/>
</dbReference>
<dbReference type="OrthoDB" id="415315at2759"/>
<keyword evidence="6" id="KW-1133">Transmembrane helix</keyword>
<dbReference type="SUPFAM" id="SSF103506">
    <property type="entry name" value="Mitochondrial carrier"/>
    <property type="match status" value="1"/>
</dbReference>
<feature type="repeat" description="Solcar" evidence="8">
    <location>
        <begin position="25"/>
        <end position="113"/>
    </location>
</feature>
<evidence type="ECO:0000256" key="2">
    <source>
        <dbReference type="ARBA" id="ARBA00006375"/>
    </source>
</evidence>
<dbReference type="InterPro" id="IPR002067">
    <property type="entry name" value="MCP"/>
</dbReference>
<reference evidence="10" key="1">
    <citation type="journal article" date="2022" name="Proc. Natl. Acad. Sci. U.S.A.">
        <title>Life cycle and functional genomics of the unicellular red alga Galdieria for elucidating algal and plant evolution and industrial use.</title>
        <authorList>
            <person name="Hirooka S."/>
            <person name="Itabashi T."/>
            <person name="Ichinose T.M."/>
            <person name="Onuma R."/>
            <person name="Fujiwara T."/>
            <person name="Yamashita S."/>
            <person name="Jong L.W."/>
            <person name="Tomita R."/>
            <person name="Iwane A.H."/>
            <person name="Miyagishima S.Y."/>
        </authorList>
    </citation>
    <scope>NUCLEOTIDE SEQUENCE</scope>
    <source>
        <strain evidence="10">NBRC 102759</strain>
    </source>
</reference>
<evidence type="ECO:0000256" key="5">
    <source>
        <dbReference type="ARBA" id="ARBA00022737"/>
    </source>
</evidence>
<protein>
    <recommendedName>
        <fullName evidence="12">Mitochondrial carrier protein</fullName>
    </recommendedName>
</protein>
<evidence type="ECO:0000256" key="1">
    <source>
        <dbReference type="ARBA" id="ARBA00004141"/>
    </source>
</evidence>
<dbReference type="Gene3D" id="1.50.40.10">
    <property type="entry name" value="Mitochondrial carrier domain"/>
    <property type="match status" value="2"/>
</dbReference>
<evidence type="ECO:0000256" key="7">
    <source>
        <dbReference type="ARBA" id="ARBA00023136"/>
    </source>
</evidence>
<evidence type="ECO:0000256" key="8">
    <source>
        <dbReference type="PROSITE-ProRule" id="PRU00282"/>
    </source>
</evidence>
<comment type="caution">
    <text evidence="10">The sequence shown here is derived from an EMBL/GenBank/DDBJ whole genome shotgun (WGS) entry which is preliminary data.</text>
</comment>
<keyword evidence="3 9" id="KW-0813">Transport</keyword>
<keyword evidence="11" id="KW-1185">Reference proteome</keyword>
<dbReference type="Pfam" id="PF00153">
    <property type="entry name" value="Mito_carr"/>
    <property type="match status" value="3"/>
</dbReference>
<dbReference type="PROSITE" id="PS50920">
    <property type="entry name" value="SOLCAR"/>
    <property type="match status" value="3"/>
</dbReference>
<dbReference type="GO" id="GO:0055085">
    <property type="term" value="P:transmembrane transport"/>
    <property type="evidence" value="ECO:0007669"/>
    <property type="project" value="InterPro"/>
</dbReference>
<sequence length="327" mass="36074">MGHKGLTAHFHSSPNKDNLSDGYCWSIFADMVSGAVAGFLADLAVHPLDTLKARFQFQHGAQVKYHGIINAFVTVVKEEGVRKGLYAGVGAVLVGSIPSNALTFAVYSSTKRALQTRGNSLEQVVLIDLFAGAAGEIAALATYVPCEVIAKRMQTEAIGYSRQYRSVSDAFRVIIHTEGIRGLYTGITSTMLRDIPFTSLQFTFFELLKIATRKWNHREHLSHTETLNLGISAGGLAAALTTPFDVIKTRLQTQQVQQPRYKGILHCMVRISKEEGFRAFFKGMVMRVLWVAPASGITLGIYESLVHRLDKRRGEQSDVEKQLEGIL</sequence>
<feature type="repeat" description="Solcar" evidence="8">
    <location>
        <begin position="123"/>
        <end position="211"/>
    </location>
</feature>
<dbReference type="AlphaFoldDB" id="A0A9C7PQI7"/>
<evidence type="ECO:0000256" key="3">
    <source>
        <dbReference type="ARBA" id="ARBA00022448"/>
    </source>
</evidence>
<dbReference type="GO" id="GO:0016020">
    <property type="term" value="C:membrane"/>
    <property type="evidence" value="ECO:0007669"/>
    <property type="project" value="UniProtKB-SubCell"/>
</dbReference>
<accession>A0A9C7PQI7</accession>
<dbReference type="Proteomes" id="UP001061958">
    <property type="component" value="Unassembled WGS sequence"/>
</dbReference>
<gene>
    <name evidence="10" type="ORF">GpartN1_g401.t1</name>
</gene>
<evidence type="ECO:0000256" key="9">
    <source>
        <dbReference type="RuleBase" id="RU000488"/>
    </source>
</evidence>
<dbReference type="InterPro" id="IPR023395">
    <property type="entry name" value="MCP_dom_sf"/>
</dbReference>
<dbReference type="PANTHER" id="PTHR45667">
    <property type="entry name" value="S-ADENOSYLMETHIONINE MITOCHONDRIAL CARRIER PROTEIN"/>
    <property type="match status" value="1"/>
</dbReference>
<dbReference type="EMBL" id="BQMJ01000003">
    <property type="protein sequence ID" value="GJQ08610.1"/>
    <property type="molecule type" value="Genomic_DNA"/>
</dbReference>
<evidence type="ECO:0000313" key="11">
    <source>
        <dbReference type="Proteomes" id="UP001061958"/>
    </source>
</evidence>
<proteinExistence type="inferred from homology"/>
<feature type="repeat" description="Solcar" evidence="8">
    <location>
        <begin position="221"/>
        <end position="308"/>
    </location>
</feature>